<keyword evidence="3 6" id="KW-0812">Transmembrane</keyword>
<dbReference type="CDD" id="cd01127">
    <property type="entry name" value="TrwB_TraG_TraD_VirD4"/>
    <property type="match status" value="1"/>
</dbReference>
<dbReference type="Gene3D" id="3.40.50.300">
    <property type="entry name" value="P-loop containing nucleotide triphosphate hydrolases"/>
    <property type="match status" value="2"/>
</dbReference>
<evidence type="ECO:0000256" key="6">
    <source>
        <dbReference type="SAM" id="Phobius"/>
    </source>
</evidence>
<name>A0A518HSS7_9BACT</name>
<accession>A0A518HSS7</accession>
<feature type="domain" description="Type IV secretion system coupling protein TraD DNA-binding" evidence="7">
    <location>
        <begin position="62"/>
        <end position="435"/>
    </location>
</feature>
<sequence>MGVFDVLRVALGVCVALFVVLSPAIRRHVRARTYRRGRTRVATKKKAGALKEGGLRWGNEYLPESAATSHFLAVGTTGAGKSLVQKRLMRGPLKRIAPGTDSRAIIFDAKNDVAAFLRHQHVSCPVYTLNPFDASSEYPIAVAWDIAADITSPARALNLATSLIPGEKGGSNQYFTDAARQVVAGVIESFIKHSGSRWTFSDLVYGCLSEERIKELLSRDESGRDVLSGFLGDEKTGYQVATTVFSRMSYFKPVAALWQNAEQKLSIRRWLHSESVLLLGANATTKTSLDAINEQVFRVFVEEVDVQSNSKTRRTWVWMDEARLSGSIVSKSDLLPFLAVKGRSRGVCLVVAFQDIEGLREAAGERVANELVAQLSNKALLRAESDGTATWSSKQIGQAEVLEHHTSDSSGFRQSVSAQRVVRDAVLPSEFFNIPPSSRENGVTGYFLSPHFGAQKVTIPGHNIDPVVVPEHVEQLYAITLQPESAQWLANWSPNDRERLGLSLEVEIAGESGEVHRRRKKAKIRVNHGFGKLQMPRANT</sequence>
<evidence type="ECO:0000256" key="1">
    <source>
        <dbReference type="ARBA" id="ARBA00004651"/>
    </source>
</evidence>
<organism evidence="8 9">
    <name type="scientific">Stieleria neptunia</name>
    <dbReference type="NCBI Taxonomy" id="2527979"/>
    <lineage>
        <taxon>Bacteria</taxon>
        <taxon>Pseudomonadati</taxon>
        <taxon>Planctomycetota</taxon>
        <taxon>Planctomycetia</taxon>
        <taxon>Pirellulales</taxon>
        <taxon>Pirellulaceae</taxon>
        <taxon>Stieleria</taxon>
    </lineage>
</organism>
<dbReference type="Proteomes" id="UP000319004">
    <property type="component" value="Chromosome"/>
</dbReference>
<gene>
    <name evidence="8" type="primary">traD</name>
    <name evidence="8" type="ORF">Enr13x_37730</name>
</gene>
<dbReference type="Pfam" id="PF10412">
    <property type="entry name" value="TrwB_AAD_bind"/>
    <property type="match status" value="1"/>
</dbReference>
<evidence type="ECO:0000256" key="5">
    <source>
        <dbReference type="ARBA" id="ARBA00023136"/>
    </source>
</evidence>
<evidence type="ECO:0000259" key="7">
    <source>
        <dbReference type="Pfam" id="PF10412"/>
    </source>
</evidence>
<dbReference type="InterPro" id="IPR027417">
    <property type="entry name" value="P-loop_NTPase"/>
</dbReference>
<dbReference type="KEGG" id="snep:Enr13x_37730"/>
<dbReference type="GO" id="GO:0005886">
    <property type="term" value="C:plasma membrane"/>
    <property type="evidence" value="ECO:0007669"/>
    <property type="project" value="UniProtKB-SubCell"/>
</dbReference>
<evidence type="ECO:0000256" key="2">
    <source>
        <dbReference type="ARBA" id="ARBA00022475"/>
    </source>
</evidence>
<proteinExistence type="predicted"/>
<dbReference type="AlphaFoldDB" id="A0A518HSS7"/>
<keyword evidence="4 6" id="KW-1133">Transmembrane helix</keyword>
<keyword evidence="9" id="KW-1185">Reference proteome</keyword>
<dbReference type="SUPFAM" id="SSF52540">
    <property type="entry name" value="P-loop containing nucleoside triphosphate hydrolases"/>
    <property type="match status" value="1"/>
</dbReference>
<evidence type="ECO:0000256" key="3">
    <source>
        <dbReference type="ARBA" id="ARBA00022692"/>
    </source>
</evidence>
<dbReference type="RefSeq" id="WP_145388315.1">
    <property type="nucleotide sequence ID" value="NZ_CP037423.1"/>
</dbReference>
<keyword evidence="2" id="KW-1003">Cell membrane</keyword>
<evidence type="ECO:0000256" key="4">
    <source>
        <dbReference type="ARBA" id="ARBA00022989"/>
    </source>
</evidence>
<comment type="subcellular location">
    <subcellularLocation>
        <location evidence="1">Cell membrane</location>
        <topology evidence="1">Multi-pass membrane protein</topology>
    </subcellularLocation>
</comment>
<dbReference type="PANTHER" id="PTHR37937">
    <property type="entry name" value="CONJUGATIVE TRANSFER: DNA TRANSPORT"/>
    <property type="match status" value="1"/>
</dbReference>
<feature type="transmembrane region" description="Helical" evidence="6">
    <location>
        <begin position="6"/>
        <end position="25"/>
    </location>
</feature>
<evidence type="ECO:0000313" key="8">
    <source>
        <dbReference type="EMBL" id="QDV43913.1"/>
    </source>
</evidence>
<dbReference type="PANTHER" id="PTHR37937:SF1">
    <property type="entry name" value="CONJUGATIVE TRANSFER: DNA TRANSPORT"/>
    <property type="match status" value="1"/>
</dbReference>
<reference evidence="8 9" key="1">
    <citation type="submission" date="2019-03" db="EMBL/GenBank/DDBJ databases">
        <title>Deep-cultivation of Planctomycetes and their phenomic and genomic characterization uncovers novel biology.</title>
        <authorList>
            <person name="Wiegand S."/>
            <person name="Jogler M."/>
            <person name="Boedeker C."/>
            <person name="Pinto D."/>
            <person name="Vollmers J."/>
            <person name="Rivas-Marin E."/>
            <person name="Kohn T."/>
            <person name="Peeters S.H."/>
            <person name="Heuer A."/>
            <person name="Rast P."/>
            <person name="Oberbeckmann S."/>
            <person name="Bunk B."/>
            <person name="Jeske O."/>
            <person name="Meyerdierks A."/>
            <person name="Storesund J.E."/>
            <person name="Kallscheuer N."/>
            <person name="Luecker S."/>
            <person name="Lage O.M."/>
            <person name="Pohl T."/>
            <person name="Merkel B.J."/>
            <person name="Hornburger P."/>
            <person name="Mueller R.-W."/>
            <person name="Bruemmer F."/>
            <person name="Labrenz M."/>
            <person name="Spormann A.M."/>
            <person name="Op den Camp H."/>
            <person name="Overmann J."/>
            <person name="Amann R."/>
            <person name="Jetten M.S.M."/>
            <person name="Mascher T."/>
            <person name="Medema M.H."/>
            <person name="Devos D.P."/>
            <person name="Kaster A.-K."/>
            <person name="Ovreas L."/>
            <person name="Rohde M."/>
            <person name="Galperin M.Y."/>
            <person name="Jogler C."/>
        </authorList>
    </citation>
    <scope>NUCLEOTIDE SEQUENCE [LARGE SCALE GENOMIC DNA]</scope>
    <source>
        <strain evidence="8 9">Enr13</strain>
    </source>
</reference>
<dbReference type="OrthoDB" id="251874at2"/>
<keyword evidence="5 6" id="KW-0472">Membrane</keyword>
<protein>
    <submittedName>
        <fullName evidence="8">Coupling protein TraD</fullName>
    </submittedName>
</protein>
<dbReference type="InterPro" id="IPR019476">
    <property type="entry name" value="T4SS_TraD_DNA-bd"/>
</dbReference>
<dbReference type="EMBL" id="CP037423">
    <property type="protein sequence ID" value="QDV43913.1"/>
    <property type="molecule type" value="Genomic_DNA"/>
</dbReference>
<evidence type="ECO:0000313" key="9">
    <source>
        <dbReference type="Proteomes" id="UP000319004"/>
    </source>
</evidence>
<dbReference type="InterPro" id="IPR051539">
    <property type="entry name" value="T4SS-coupling_protein"/>
</dbReference>